<dbReference type="Gene3D" id="3.40.640.10">
    <property type="entry name" value="Type I PLP-dependent aspartate aminotransferase-like (Major domain)"/>
    <property type="match status" value="1"/>
</dbReference>
<evidence type="ECO:0008006" key="6">
    <source>
        <dbReference type="Google" id="ProtNLM"/>
    </source>
</evidence>
<comment type="similarity">
    <text evidence="3">Belongs to the DegT/DnrJ/EryC1 family.</text>
</comment>
<evidence type="ECO:0000313" key="4">
    <source>
        <dbReference type="EMBL" id="OGY24494.1"/>
    </source>
</evidence>
<dbReference type="GO" id="GO:0030170">
    <property type="term" value="F:pyridoxal phosphate binding"/>
    <property type="evidence" value="ECO:0007669"/>
    <property type="project" value="TreeGrafter"/>
</dbReference>
<dbReference type="InterPro" id="IPR015422">
    <property type="entry name" value="PyrdxlP-dep_Trfase_small"/>
</dbReference>
<gene>
    <name evidence="4" type="ORF">A2126_03545</name>
</gene>
<dbReference type="GO" id="GO:0008483">
    <property type="term" value="F:transaminase activity"/>
    <property type="evidence" value="ECO:0007669"/>
    <property type="project" value="TreeGrafter"/>
</dbReference>
<feature type="active site" description="Proton acceptor" evidence="1">
    <location>
        <position position="173"/>
    </location>
</feature>
<organism evidence="4 5">
    <name type="scientific">Candidatus Woykebacteria bacterium GWB1_45_5</name>
    <dbReference type="NCBI Taxonomy" id="1802592"/>
    <lineage>
        <taxon>Bacteria</taxon>
        <taxon>Candidatus Woykeibacteriota</taxon>
    </lineage>
</organism>
<dbReference type="PIRSF" id="PIRSF000390">
    <property type="entry name" value="PLP_StrS"/>
    <property type="match status" value="1"/>
</dbReference>
<sequence length="400" mass="45255">MAKAEVIKIILQNIVGPKPKATLEPVEELKQTLSKYFSLPTLPVNSGRSAIYLILKAAGIGEGDEVLIQAYTCNSVPNPIIWTGAKPIYADINLDTLNVDVDDLKRKISSKTRAIILQHTLGRPGPIEEVMEIAKQMGLLLIEDCAHCFGAGYKGQKLGTFGDASILSFARGKVVSSISGGAVIVKNKKLLGKIELLVDALPPTPKSHLFKDFLNFFTWRGILRRVYFNPFAYQLIQALDKQNFFNPLYSSKELKGLKPSWHPAKLHPIFVKVALSELPKLEKQNSRRGEIAEKYYQKIKNRKFRLLPKHKGIYLRVVSFYEDPDKFFKKARRHKLWFGNWYNAPVFPKETYLKEMGYTLGSCPQAEAAASQTINLPNYPDMTDEQIDFAVDFINKYDEL</sequence>
<dbReference type="InterPro" id="IPR015424">
    <property type="entry name" value="PyrdxlP-dep_Trfase"/>
</dbReference>
<dbReference type="Gene3D" id="3.90.1150.10">
    <property type="entry name" value="Aspartate Aminotransferase, domain 1"/>
    <property type="match status" value="1"/>
</dbReference>
<name>A0A1G1WA47_9BACT</name>
<dbReference type="SUPFAM" id="SSF53383">
    <property type="entry name" value="PLP-dependent transferases"/>
    <property type="match status" value="1"/>
</dbReference>
<dbReference type="Pfam" id="PF01041">
    <property type="entry name" value="DegT_DnrJ_EryC1"/>
    <property type="match status" value="2"/>
</dbReference>
<accession>A0A1G1WA47</accession>
<comment type="caution">
    <text evidence="4">The sequence shown here is derived from an EMBL/GenBank/DDBJ whole genome shotgun (WGS) entry which is preliminary data.</text>
</comment>
<dbReference type="InterPro" id="IPR000653">
    <property type="entry name" value="DegT/StrS_aminotransferase"/>
</dbReference>
<feature type="modified residue" description="N6-(pyridoxal phosphate)lysine" evidence="2">
    <location>
        <position position="173"/>
    </location>
</feature>
<evidence type="ECO:0000313" key="5">
    <source>
        <dbReference type="Proteomes" id="UP000178493"/>
    </source>
</evidence>
<dbReference type="InterPro" id="IPR015421">
    <property type="entry name" value="PyrdxlP-dep_Trfase_major"/>
</dbReference>
<evidence type="ECO:0000256" key="1">
    <source>
        <dbReference type="PIRSR" id="PIRSR000390-1"/>
    </source>
</evidence>
<dbReference type="AlphaFoldDB" id="A0A1G1WA47"/>
<proteinExistence type="inferred from homology"/>
<dbReference type="GO" id="GO:0000271">
    <property type="term" value="P:polysaccharide biosynthetic process"/>
    <property type="evidence" value="ECO:0007669"/>
    <property type="project" value="TreeGrafter"/>
</dbReference>
<dbReference type="Proteomes" id="UP000178493">
    <property type="component" value="Unassembled WGS sequence"/>
</dbReference>
<protein>
    <recommendedName>
        <fullName evidence="6">Aminotransferase</fullName>
    </recommendedName>
</protein>
<evidence type="ECO:0000256" key="3">
    <source>
        <dbReference type="RuleBase" id="RU004508"/>
    </source>
</evidence>
<keyword evidence="2 3" id="KW-0663">Pyridoxal phosphate</keyword>
<dbReference type="PANTHER" id="PTHR30244:SF34">
    <property type="entry name" value="DTDP-4-AMINO-4,6-DIDEOXYGALACTOSE TRANSAMINASE"/>
    <property type="match status" value="1"/>
</dbReference>
<dbReference type="EMBL" id="MHCO01000014">
    <property type="protein sequence ID" value="OGY24494.1"/>
    <property type="molecule type" value="Genomic_DNA"/>
</dbReference>
<reference evidence="4 5" key="1">
    <citation type="journal article" date="2016" name="Nat. Commun.">
        <title>Thousands of microbial genomes shed light on interconnected biogeochemical processes in an aquifer system.</title>
        <authorList>
            <person name="Anantharaman K."/>
            <person name="Brown C.T."/>
            <person name="Hug L.A."/>
            <person name="Sharon I."/>
            <person name="Castelle C.J."/>
            <person name="Probst A.J."/>
            <person name="Thomas B.C."/>
            <person name="Singh A."/>
            <person name="Wilkins M.J."/>
            <person name="Karaoz U."/>
            <person name="Brodie E.L."/>
            <person name="Williams K.H."/>
            <person name="Hubbard S.S."/>
            <person name="Banfield J.F."/>
        </authorList>
    </citation>
    <scope>NUCLEOTIDE SEQUENCE [LARGE SCALE GENOMIC DNA]</scope>
</reference>
<dbReference type="PANTHER" id="PTHR30244">
    <property type="entry name" value="TRANSAMINASE"/>
    <property type="match status" value="1"/>
</dbReference>
<evidence type="ECO:0000256" key="2">
    <source>
        <dbReference type="PIRSR" id="PIRSR000390-2"/>
    </source>
</evidence>